<accession>A0ACC3MKQ3</accession>
<sequence>MPPPKLQAARNEVELPKPTQLIDNRSIDDAYVPNILEDKAGDHEKAKGANDSATMHQTSRQRATLCLQLSISDNTLTY</sequence>
<organism evidence="1 2">
    <name type="scientific">Vermiconidia calcicola</name>
    <dbReference type="NCBI Taxonomy" id="1690605"/>
    <lineage>
        <taxon>Eukaryota</taxon>
        <taxon>Fungi</taxon>
        <taxon>Dikarya</taxon>
        <taxon>Ascomycota</taxon>
        <taxon>Pezizomycotina</taxon>
        <taxon>Dothideomycetes</taxon>
        <taxon>Dothideomycetidae</taxon>
        <taxon>Mycosphaerellales</taxon>
        <taxon>Extremaceae</taxon>
        <taxon>Vermiconidia</taxon>
    </lineage>
</organism>
<evidence type="ECO:0000313" key="1">
    <source>
        <dbReference type="EMBL" id="KAK3697885.1"/>
    </source>
</evidence>
<evidence type="ECO:0000313" key="2">
    <source>
        <dbReference type="Proteomes" id="UP001281147"/>
    </source>
</evidence>
<dbReference type="EMBL" id="JAUTXU010000218">
    <property type="protein sequence ID" value="KAK3697885.1"/>
    <property type="molecule type" value="Genomic_DNA"/>
</dbReference>
<name>A0ACC3MKQ3_9PEZI</name>
<proteinExistence type="predicted"/>
<dbReference type="Proteomes" id="UP001281147">
    <property type="component" value="Unassembled WGS sequence"/>
</dbReference>
<reference evidence="1" key="1">
    <citation type="submission" date="2023-07" db="EMBL/GenBank/DDBJ databases">
        <title>Black Yeasts Isolated from many extreme environments.</title>
        <authorList>
            <person name="Coleine C."/>
            <person name="Stajich J.E."/>
            <person name="Selbmann L."/>
        </authorList>
    </citation>
    <scope>NUCLEOTIDE SEQUENCE</scope>
    <source>
        <strain evidence="1">CCFEE 5714</strain>
    </source>
</reference>
<comment type="caution">
    <text evidence="1">The sequence shown here is derived from an EMBL/GenBank/DDBJ whole genome shotgun (WGS) entry which is preliminary data.</text>
</comment>
<keyword evidence="2" id="KW-1185">Reference proteome</keyword>
<protein>
    <submittedName>
        <fullName evidence="1">Uncharacterized protein</fullName>
    </submittedName>
</protein>
<gene>
    <name evidence="1" type="ORF">LTR37_017202</name>
</gene>